<name>Q16IX4_AEDAE</name>
<dbReference type="InterPro" id="IPR031311">
    <property type="entry name" value="CHIT_BIND_RR_consensus"/>
</dbReference>
<dbReference type="PaxDb" id="7159-AAEL013520-PA"/>
<keyword evidence="3" id="KW-0472">Membrane</keyword>
<evidence type="ECO:0000256" key="3">
    <source>
        <dbReference type="SAM" id="Phobius"/>
    </source>
</evidence>
<evidence type="ECO:0000313" key="5">
    <source>
        <dbReference type="Proteomes" id="UP000682892"/>
    </source>
</evidence>
<dbReference type="eggNOG" id="ENOG502ST8A">
    <property type="taxonomic scope" value="Eukaryota"/>
</dbReference>
<dbReference type="PRINTS" id="PR00947">
    <property type="entry name" value="CUTICLE"/>
</dbReference>
<dbReference type="Proteomes" id="UP000682892">
    <property type="component" value="Chromosome 2"/>
</dbReference>
<evidence type="ECO:0000313" key="4">
    <source>
        <dbReference type="EMBL" id="EAT34222.1"/>
    </source>
</evidence>
<dbReference type="OMA" id="MRTTSVC"/>
<dbReference type="PhylomeDB" id="Q16IX4"/>
<dbReference type="OrthoDB" id="7255276at2759"/>
<dbReference type="InterPro" id="IPR050468">
    <property type="entry name" value="Cuticle_Struct_Prot"/>
</dbReference>
<proteinExistence type="predicted"/>
<dbReference type="Pfam" id="PF00379">
    <property type="entry name" value="Chitin_bind_4"/>
    <property type="match status" value="1"/>
</dbReference>
<gene>
    <name evidence="4" type="ORF">AaeL_AAEL013520</name>
</gene>
<keyword evidence="3" id="KW-0812">Transmembrane</keyword>
<reference evidence="4" key="1">
    <citation type="submission" date="2005-10" db="EMBL/GenBank/DDBJ databases">
        <authorList>
            <person name="Loftus B.J."/>
            <person name="Nene V.M."/>
            <person name="Hannick L.I."/>
            <person name="Bidwell S."/>
            <person name="Haas B."/>
            <person name="Amedeo P."/>
            <person name="Orvis J."/>
            <person name="Wortman J.R."/>
            <person name="White O.R."/>
            <person name="Salzberg S."/>
            <person name="Shumway M."/>
            <person name="Koo H."/>
            <person name="Zhao Y."/>
            <person name="Holmes M."/>
            <person name="Miller J."/>
            <person name="Schatz M."/>
            <person name="Pop M."/>
            <person name="Pai G."/>
            <person name="Utterback T."/>
            <person name="Rogers Y.-H."/>
            <person name="Kravitz S."/>
            <person name="Fraser C.M."/>
        </authorList>
    </citation>
    <scope>NUCLEOTIDE SEQUENCE</scope>
    <source>
        <strain evidence="4">Liverpool</strain>
    </source>
</reference>
<reference evidence="4" key="3">
    <citation type="submission" date="2012-09" db="EMBL/GenBank/DDBJ databases">
        <authorList>
            <consortium name="VectorBase"/>
        </authorList>
    </citation>
    <scope>NUCLEOTIDE SEQUENCE</scope>
    <source>
        <strain evidence="4">Liverpool</strain>
    </source>
</reference>
<evidence type="ECO:0000256" key="2">
    <source>
        <dbReference type="PROSITE-ProRule" id="PRU00497"/>
    </source>
</evidence>
<dbReference type="PROSITE" id="PS00233">
    <property type="entry name" value="CHIT_BIND_RR_1"/>
    <property type="match status" value="1"/>
</dbReference>
<accession>Q16IX4</accession>
<dbReference type="PANTHER" id="PTHR10380:SF218">
    <property type="entry name" value="ADULT CUTICLE PROTEIN 65AA-RELATED"/>
    <property type="match status" value="1"/>
</dbReference>
<dbReference type="GO" id="GO:0008010">
    <property type="term" value="F:structural constituent of chitin-based larval cuticle"/>
    <property type="evidence" value="ECO:0007669"/>
    <property type="project" value="TreeGrafter"/>
</dbReference>
<dbReference type="GO" id="GO:0062129">
    <property type="term" value="C:chitin-based extracellular matrix"/>
    <property type="evidence" value="ECO:0007669"/>
    <property type="project" value="TreeGrafter"/>
</dbReference>
<sequence>MCWQDSGIHQSHLQLFQSHLTEVNKLSSIMKLIVAFAALIAVALAAAVEEKTAQVLKYDSDVGVDGYSFQFDTSNGIQQQEKAELKKFADDVAALVVRGSYSYTGSDGQVYTVNYVADENGFQPEAAHLPKA</sequence>
<reference evidence="4" key="2">
    <citation type="journal article" date="2007" name="Science">
        <title>Genome sequence of Aedes aegypti, a major arbovirus vector.</title>
        <authorList>
            <person name="Nene V."/>
            <person name="Wortman J.R."/>
            <person name="Lawson D."/>
            <person name="Haas B."/>
            <person name="Kodira C."/>
            <person name="Tu Z.J."/>
            <person name="Loftus B."/>
            <person name="Xi Z."/>
            <person name="Megy K."/>
            <person name="Grabherr M."/>
            <person name="Ren Q."/>
            <person name="Zdobnov E.M."/>
            <person name="Lobo N.F."/>
            <person name="Campbell K.S."/>
            <person name="Brown S.E."/>
            <person name="Bonaldo M.F."/>
            <person name="Zhu J."/>
            <person name="Sinkins S.P."/>
            <person name="Hogenkamp D.G."/>
            <person name="Amedeo P."/>
            <person name="Arensburger P."/>
            <person name="Atkinson P.W."/>
            <person name="Bidwell S."/>
            <person name="Biedler J."/>
            <person name="Birney E."/>
            <person name="Bruggner R.V."/>
            <person name="Costas J."/>
            <person name="Coy M.R."/>
            <person name="Crabtree J."/>
            <person name="Crawford M."/>
            <person name="Debruyn B."/>
            <person name="Decaprio D."/>
            <person name="Eiglmeier K."/>
            <person name="Eisenstadt E."/>
            <person name="El-Dorry H."/>
            <person name="Gelbart W.M."/>
            <person name="Gomes S.L."/>
            <person name="Hammond M."/>
            <person name="Hannick L.I."/>
            <person name="Hogan J.R."/>
            <person name="Holmes M.H."/>
            <person name="Jaffe D."/>
            <person name="Johnston J.S."/>
            <person name="Kennedy R.C."/>
            <person name="Koo H."/>
            <person name="Kravitz S."/>
            <person name="Kriventseva E.V."/>
            <person name="Kulp D."/>
            <person name="Labutti K."/>
            <person name="Lee E."/>
            <person name="Li S."/>
            <person name="Lovin D.D."/>
            <person name="Mao C."/>
            <person name="Mauceli E."/>
            <person name="Menck C.F."/>
            <person name="Miller J.R."/>
            <person name="Montgomery P."/>
            <person name="Mori A."/>
            <person name="Nascimento A.L."/>
            <person name="Naveira H.F."/>
            <person name="Nusbaum C."/>
            <person name="O'leary S."/>
            <person name="Orvis J."/>
            <person name="Pertea M."/>
            <person name="Quesneville H."/>
            <person name="Reidenbach K.R."/>
            <person name="Rogers Y.H."/>
            <person name="Roth C.W."/>
            <person name="Schneider J.R."/>
            <person name="Schatz M."/>
            <person name="Shumway M."/>
            <person name="Stanke M."/>
            <person name="Stinson E.O."/>
            <person name="Tubio J.M."/>
            <person name="Vanzee J.P."/>
            <person name="Verjovski-Almeida S."/>
            <person name="Werner D."/>
            <person name="White O."/>
            <person name="Wyder S."/>
            <person name="Zeng Q."/>
            <person name="Zhao Q."/>
            <person name="Zhao Y."/>
            <person name="Hill C.A."/>
            <person name="Raikhel A.S."/>
            <person name="Soares M.B."/>
            <person name="Knudson D.L."/>
            <person name="Lee N.H."/>
            <person name="Galagan J."/>
            <person name="Salzberg S.L."/>
            <person name="Paulsen I.T."/>
            <person name="Dimopoulos G."/>
            <person name="Collins F.H."/>
            <person name="Birren B."/>
            <person name="Fraser-Liggett C.M."/>
            <person name="Severson D.W."/>
        </authorList>
    </citation>
    <scope>NUCLEOTIDE SEQUENCE [LARGE SCALE GENOMIC DNA]</scope>
    <source>
        <strain evidence="4">Liverpool</strain>
    </source>
</reference>
<dbReference type="KEGG" id="aag:5578135"/>
<dbReference type="HOGENOM" id="CLU_065450_7_2_1"/>
<dbReference type="PROSITE" id="PS51155">
    <property type="entry name" value="CHIT_BIND_RR_2"/>
    <property type="match status" value="1"/>
</dbReference>
<keyword evidence="3" id="KW-1133">Transmembrane helix</keyword>
<feature type="transmembrane region" description="Helical" evidence="3">
    <location>
        <begin position="29"/>
        <end position="48"/>
    </location>
</feature>
<protein>
    <submittedName>
        <fullName evidence="4">AAEL013520-PA</fullName>
    </submittedName>
</protein>
<dbReference type="AlphaFoldDB" id="Q16IX4"/>
<dbReference type="VEuPathDB" id="VectorBase:AAEL013520"/>
<dbReference type="PANTHER" id="PTHR10380">
    <property type="entry name" value="CUTICLE PROTEIN"/>
    <property type="match status" value="1"/>
</dbReference>
<dbReference type="EMBL" id="CH478046">
    <property type="protein sequence ID" value="EAT34222.1"/>
    <property type="molecule type" value="Genomic_DNA"/>
</dbReference>
<organism evidence="4 5">
    <name type="scientific">Aedes aegypti</name>
    <name type="common">Yellowfever mosquito</name>
    <name type="synonym">Culex aegypti</name>
    <dbReference type="NCBI Taxonomy" id="7159"/>
    <lineage>
        <taxon>Eukaryota</taxon>
        <taxon>Metazoa</taxon>
        <taxon>Ecdysozoa</taxon>
        <taxon>Arthropoda</taxon>
        <taxon>Hexapoda</taxon>
        <taxon>Insecta</taxon>
        <taxon>Pterygota</taxon>
        <taxon>Neoptera</taxon>
        <taxon>Endopterygota</taxon>
        <taxon>Diptera</taxon>
        <taxon>Nematocera</taxon>
        <taxon>Culicoidea</taxon>
        <taxon>Culicidae</taxon>
        <taxon>Culicinae</taxon>
        <taxon>Aedini</taxon>
        <taxon>Aedes</taxon>
        <taxon>Stegomyia</taxon>
    </lineage>
</organism>
<evidence type="ECO:0000256" key="1">
    <source>
        <dbReference type="ARBA" id="ARBA00022460"/>
    </source>
</evidence>
<keyword evidence="1 2" id="KW-0193">Cuticle</keyword>
<dbReference type="STRING" id="7159.Q16IX4"/>
<dbReference type="InterPro" id="IPR000618">
    <property type="entry name" value="Insect_cuticle"/>
</dbReference>